<dbReference type="PANTHER" id="PTHR30346:SF0">
    <property type="entry name" value="HCA OPERON TRANSCRIPTIONAL ACTIVATOR HCAR"/>
    <property type="match status" value="1"/>
</dbReference>
<dbReference type="PANTHER" id="PTHR30346">
    <property type="entry name" value="TRANSCRIPTIONAL DUAL REGULATOR HCAR-RELATED"/>
    <property type="match status" value="1"/>
</dbReference>
<dbReference type="Gene3D" id="1.10.10.10">
    <property type="entry name" value="Winged helix-like DNA-binding domain superfamily/Winged helix DNA-binding domain"/>
    <property type="match status" value="1"/>
</dbReference>
<feature type="domain" description="HTH lysR-type" evidence="5">
    <location>
        <begin position="1"/>
        <end position="58"/>
    </location>
</feature>
<evidence type="ECO:0000256" key="2">
    <source>
        <dbReference type="ARBA" id="ARBA00023015"/>
    </source>
</evidence>
<dbReference type="Proteomes" id="UP001501231">
    <property type="component" value="Unassembled WGS sequence"/>
</dbReference>
<reference evidence="6 7" key="1">
    <citation type="journal article" date="2019" name="Int. J. Syst. Evol. Microbiol.">
        <title>The Global Catalogue of Microorganisms (GCM) 10K type strain sequencing project: providing services to taxonomists for standard genome sequencing and annotation.</title>
        <authorList>
            <consortium name="The Broad Institute Genomics Platform"/>
            <consortium name="The Broad Institute Genome Sequencing Center for Infectious Disease"/>
            <person name="Wu L."/>
            <person name="Ma J."/>
        </authorList>
    </citation>
    <scope>NUCLEOTIDE SEQUENCE [LARGE SCALE GENOMIC DNA]</scope>
    <source>
        <strain evidence="6 7">JCM 3325</strain>
    </source>
</reference>
<dbReference type="CDD" id="cd08414">
    <property type="entry name" value="PBP2_LTTR_aromatics_like"/>
    <property type="match status" value="1"/>
</dbReference>
<dbReference type="InterPro" id="IPR000847">
    <property type="entry name" value="LysR_HTH_N"/>
</dbReference>
<dbReference type="InterPro" id="IPR005119">
    <property type="entry name" value="LysR_subst-bd"/>
</dbReference>
<keyword evidence="4" id="KW-0804">Transcription</keyword>
<sequence>MEFQQMASFLAVAEEHNFSRAADRLGVAQSSVSLQIKGLERDLGLELVSRSSRPVRLTPAGEAFRGEIRRVLELADVAVETARSVAEGRSGGLRVGFNFAAGQLVLLGALRRIRAEHPGLRVDLKSAQSGPQLRALADGGLDVALVFGAPSRPGWRSTQIQRVDLMALVGEEHPWSRRGRVSFRELAGQSCVLFGREQCPAMYDEIQAVAARTGTRLDVAEESNDPLATAVMVRARGLVGFTSAPRWDQSVRAGLVTVPLADPTPSLPVHAVWRTGTATGAVAVFLRCLRGPGTAGAATNDRETHAPS</sequence>
<evidence type="ECO:0000313" key="7">
    <source>
        <dbReference type="Proteomes" id="UP001501231"/>
    </source>
</evidence>
<dbReference type="InterPro" id="IPR036388">
    <property type="entry name" value="WH-like_DNA-bd_sf"/>
</dbReference>
<dbReference type="SUPFAM" id="SSF53850">
    <property type="entry name" value="Periplasmic binding protein-like II"/>
    <property type="match status" value="1"/>
</dbReference>
<evidence type="ECO:0000256" key="4">
    <source>
        <dbReference type="ARBA" id="ARBA00023163"/>
    </source>
</evidence>
<organism evidence="6 7">
    <name type="scientific">Actinomadura vinacea</name>
    <dbReference type="NCBI Taxonomy" id="115336"/>
    <lineage>
        <taxon>Bacteria</taxon>
        <taxon>Bacillati</taxon>
        <taxon>Actinomycetota</taxon>
        <taxon>Actinomycetes</taxon>
        <taxon>Streptosporangiales</taxon>
        <taxon>Thermomonosporaceae</taxon>
        <taxon>Actinomadura</taxon>
    </lineage>
</organism>
<protein>
    <submittedName>
        <fullName evidence="6">LysR family transcriptional regulator</fullName>
    </submittedName>
</protein>
<dbReference type="Pfam" id="PF00126">
    <property type="entry name" value="HTH_1"/>
    <property type="match status" value="1"/>
</dbReference>
<dbReference type="Pfam" id="PF03466">
    <property type="entry name" value="LysR_substrate"/>
    <property type="match status" value="1"/>
</dbReference>
<comment type="caution">
    <text evidence="6">The sequence shown here is derived from an EMBL/GenBank/DDBJ whole genome shotgun (WGS) entry which is preliminary data.</text>
</comment>
<evidence type="ECO:0000313" key="6">
    <source>
        <dbReference type="EMBL" id="GAA2402350.1"/>
    </source>
</evidence>
<dbReference type="PRINTS" id="PR00039">
    <property type="entry name" value="HTHLYSR"/>
</dbReference>
<dbReference type="EMBL" id="BAAARW010000002">
    <property type="protein sequence ID" value="GAA2402350.1"/>
    <property type="molecule type" value="Genomic_DNA"/>
</dbReference>
<gene>
    <name evidence="6" type="ORF">GCM10010191_07260</name>
</gene>
<keyword evidence="2" id="KW-0805">Transcription regulation</keyword>
<evidence type="ECO:0000256" key="1">
    <source>
        <dbReference type="ARBA" id="ARBA00009437"/>
    </source>
</evidence>
<dbReference type="InterPro" id="IPR036390">
    <property type="entry name" value="WH_DNA-bd_sf"/>
</dbReference>
<name>A0ABN3IEA1_9ACTN</name>
<proteinExistence type="inferred from homology"/>
<comment type="similarity">
    <text evidence="1">Belongs to the LysR transcriptional regulatory family.</text>
</comment>
<keyword evidence="7" id="KW-1185">Reference proteome</keyword>
<dbReference type="SUPFAM" id="SSF46785">
    <property type="entry name" value="Winged helix' DNA-binding domain"/>
    <property type="match status" value="1"/>
</dbReference>
<evidence type="ECO:0000256" key="3">
    <source>
        <dbReference type="ARBA" id="ARBA00023125"/>
    </source>
</evidence>
<dbReference type="PROSITE" id="PS50931">
    <property type="entry name" value="HTH_LYSR"/>
    <property type="match status" value="1"/>
</dbReference>
<dbReference type="RefSeq" id="WP_344586931.1">
    <property type="nucleotide sequence ID" value="NZ_BAAARW010000002.1"/>
</dbReference>
<evidence type="ECO:0000259" key="5">
    <source>
        <dbReference type="PROSITE" id="PS50931"/>
    </source>
</evidence>
<keyword evidence="3" id="KW-0238">DNA-binding</keyword>
<dbReference type="Gene3D" id="3.40.190.10">
    <property type="entry name" value="Periplasmic binding protein-like II"/>
    <property type="match status" value="2"/>
</dbReference>
<accession>A0ABN3IEA1</accession>